<proteinExistence type="predicted"/>
<keyword evidence="1" id="KW-0732">Signal</keyword>
<name>A0A1F4TP13_UNCSA</name>
<feature type="signal peptide" evidence="1">
    <location>
        <begin position="1"/>
        <end position="21"/>
    </location>
</feature>
<sequence>MKYACLVILLVGALISPPVEAKGDEWRQYRGAWFEISYPDGFSIQENLPSATSDNGFDDVFFLSPDKQITFYVFSPQWSGTPDERIWPNLNAENIIKKFIKEDGEITSTFFVVRAKDGSYWRIIEDQKAEETNTRRTFAFKYKDKQSYEKYRHTYEVFKGSLIQEAD</sequence>
<evidence type="ECO:0008006" key="4">
    <source>
        <dbReference type="Google" id="ProtNLM"/>
    </source>
</evidence>
<evidence type="ECO:0000313" key="2">
    <source>
        <dbReference type="EMBL" id="OGC34280.1"/>
    </source>
</evidence>
<dbReference type="STRING" id="1802583.A2311_01105"/>
<gene>
    <name evidence="2" type="ORF">A2311_01105</name>
</gene>
<dbReference type="AlphaFoldDB" id="A0A1F4TP13"/>
<accession>A0A1F4TP13</accession>
<evidence type="ECO:0000256" key="1">
    <source>
        <dbReference type="SAM" id="SignalP"/>
    </source>
</evidence>
<dbReference type="Proteomes" id="UP000178951">
    <property type="component" value="Unassembled WGS sequence"/>
</dbReference>
<evidence type="ECO:0000313" key="3">
    <source>
        <dbReference type="Proteomes" id="UP000178951"/>
    </source>
</evidence>
<organism evidence="2 3">
    <name type="scientific">candidate division WOR-1 bacterium RIFOXYB2_FULL_48_7</name>
    <dbReference type="NCBI Taxonomy" id="1802583"/>
    <lineage>
        <taxon>Bacteria</taxon>
        <taxon>Bacillati</taxon>
        <taxon>Saganbacteria</taxon>
    </lineage>
</organism>
<protein>
    <recommendedName>
        <fullName evidence="4">Lipocalin-like domain-containing protein</fullName>
    </recommendedName>
</protein>
<feature type="chain" id="PRO_5009514620" description="Lipocalin-like domain-containing protein" evidence="1">
    <location>
        <begin position="22"/>
        <end position="167"/>
    </location>
</feature>
<dbReference type="EMBL" id="MEUF01000046">
    <property type="protein sequence ID" value="OGC34280.1"/>
    <property type="molecule type" value="Genomic_DNA"/>
</dbReference>
<reference evidence="2 3" key="1">
    <citation type="journal article" date="2016" name="Nat. Commun.">
        <title>Thousands of microbial genomes shed light on interconnected biogeochemical processes in an aquifer system.</title>
        <authorList>
            <person name="Anantharaman K."/>
            <person name="Brown C.T."/>
            <person name="Hug L.A."/>
            <person name="Sharon I."/>
            <person name="Castelle C.J."/>
            <person name="Probst A.J."/>
            <person name="Thomas B.C."/>
            <person name="Singh A."/>
            <person name="Wilkins M.J."/>
            <person name="Karaoz U."/>
            <person name="Brodie E.L."/>
            <person name="Williams K.H."/>
            <person name="Hubbard S.S."/>
            <person name="Banfield J.F."/>
        </authorList>
    </citation>
    <scope>NUCLEOTIDE SEQUENCE [LARGE SCALE GENOMIC DNA]</scope>
</reference>
<comment type="caution">
    <text evidence="2">The sequence shown here is derived from an EMBL/GenBank/DDBJ whole genome shotgun (WGS) entry which is preliminary data.</text>
</comment>